<dbReference type="OrthoDB" id="421993at2759"/>
<dbReference type="EMBL" id="ML987198">
    <property type="protein sequence ID" value="KAF2246729.1"/>
    <property type="molecule type" value="Genomic_DNA"/>
</dbReference>
<gene>
    <name evidence="3" type="ORF">BU26DRAFT_521167</name>
</gene>
<dbReference type="PANTHER" id="PTHR11895:SF67">
    <property type="entry name" value="AMIDASE DOMAIN-CONTAINING PROTEIN"/>
    <property type="match status" value="1"/>
</dbReference>
<sequence>MPEGRASFINYPMPKAHDVPYQPPPTPKNPVVKGLALHYLANIVTTIPLLPYLLWSNAGFSSLRNRKELEGIEARYDPTVIQLPEPGAEAPASYTNATNLRVPPDANGRFYTVADFHDAYKSGRLAPIDVVEALLPLIRRDVAHRSSHSTAFVDSKVELVRKAAEASTKRWKEGKPLGILDGVPFAVKDDLDVKGYKRYVGTKRDHTEGKEVETSWCVRKVEEEGAVLVGKLNMHELGLDTTNNNPNWGTPLNPYNDKYYTGGSSGGPAYAVATGLIPFAIGSDGGGSIRIPTNYCGLYGLKPSHGRVSTAPLLKPDRSVVVIGPLTSNMADLEVSFRVLAQPNTSDHPSAQFSPPKPLSGSRNKVLGVCKPWFDRADPAVQEACHSAIQYFVSELGYQIIDISLPLLHEGQIAHAITILAEAAAAQRSLTDLTAPNKVLLKVAQQTPAMDFLLAQRLRNLLMQHLGYLFQKHPGLIIVTPTTPNAGWPIGAGELSYGVSDGNTQVRNMEYVWLANFTGVPCIQFPVGYVEPVQGKGKIPVGLSGHGEWGSEDALIEFGFDGEEWLNKGCVGNAQPGGLQHPLGRLRPEGWVDILGMGSGE</sequence>
<dbReference type="SUPFAM" id="SSF75304">
    <property type="entry name" value="Amidase signature (AS) enzymes"/>
    <property type="match status" value="1"/>
</dbReference>
<dbReference type="RefSeq" id="XP_033681733.1">
    <property type="nucleotide sequence ID" value="XM_033829467.1"/>
</dbReference>
<dbReference type="AlphaFoldDB" id="A0A6A6I937"/>
<comment type="similarity">
    <text evidence="1">Belongs to the amidase family.</text>
</comment>
<organism evidence="3 4">
    <name type="scientific">Trematosphaeria pertusa</name>
    <dbReference type="NCBI Taxonomy" id="390896"/>
    <lineage>
        <taxon>Eukaryota</taxon>
        <taxon>Fungi</taxon>
        <taxon>Dikarya</taxon>
        <taxon>Ascomycota</taxon>
        <taxon>Pezizomycotina</taxon>
        <taxon>Dothideomycetes</taxon>
        <taxon>Pleosporomycetidae</taxon>
        <taxon>Pleosporales</taxon>
        <taxon>Massarineae</taxon>
        <taxon>Trematosphaeriaceae</taxon>
        <taxon>Trematosphaeria</taxon>
    </lineage>
</organism>
<evidence type="ECO:0000313" key="4">
    <source>
        <dbReference type="Proteomes" id="UP000800094"/>
    </source>
</evidence>
<dbReference type="Pfam" id="PF01425">
    <property type="entry name" value="Amidase"/>
    <property type="match status" value="1"/>
</dbReference>
<dbReference type="PROSITE" id="PS00571">
    <property type="entry name" value="AMIDASES"/>
    <property type="match status" value="1"/>
</dbReference>
<dbReference type="InterPro" id="IPR020556">
    <property type="entry name" value="Amidase_CS"/>
</dbReference>
<evidence type="ECO:0000313" key="3">
    <source>
        <dbReference type="EMBL" id="KAF2246729.1"/>
    </source>
</evidence>
<dbReference type="InterPro" id="IPR000120">
    <property type="entry name" value="Amidase"/>
</dbReference>
<evidence type="ECO:0000256" key="1">
    <source>
        <dbReference type="ARBA" id="ARBA00009199"/>
    </source>
</evidence>
<name>A0A6A6I937_9PLEO</name>
<dbReference type="Proteomes" id="UP000800094">
    <property type="component" value="Unassembled WGS sequence"/>
</dbReference>
<dbReference type="Gene3D" id="3.90.1300.10">
    <property type="entry name" value="Amidase signature (AS) domain"/>
    <property type="match status" value="1"/>
</dbReference>
<dbReference type="InterPro" id="IPR023631">
    <property type="entry name" value="Amidase_dom"/>
</dbReference>
<reference evidence="3" key="1">
    <citation type="journal article" date="2020" name="Stud. Mycol.">
        <title>101 Dothideomycetes genomes: a test case for predicting lifestyles and emergence of pathogens.</title>
        <authorList>
            <person name="Haridas S."/>
            <person name="Albert R."/>
            <person name="Binder M."/>
            <person name="Bloem J."/>
            <person name="Labutti K."/>
            <person name="Salamov A."/>
            <person name="Andreopoulos B."/>
            <person name="Baker S."/>
            <person name="Barry K."/>
            <person name="Bills G."/>
            <person name="Bluhm B."/>
            <person name="Cannon C."/>
            <person name="Castanera R."/>
            <person name="Culley D."/>
            <person name="Daum C."/>
            <person name="Ezra D."/>
            <person name="Gonzalez J."/>
            <person name="Henrissat B."/>
            <person name="Kuo A."/>
            <person name="Liang C."/>
            <person name="Lipzen A."/>
            <person name="Lutzoni F."/>
            <person name="Magnuson J."/>
            <person name="Mondo S."/>
            <person name="Nolan M."/>
            <person name="Ohm R."/>
            <person name="Pangilinan J."/>
            <person name="Park H.-J."/>
            <person name="Ramirez L."/>
            <person name="Alfaro M."/>
            <person name="Sun H."/>
            <person name="Tritt A."/>
            <person name="Yoshinaga Y."/>
            <person name="Zwiers L.-H."/>
            <person name="Turgeon B."/>
            <person name="Goodwin S."/>
            <person name="Spatafora J."/>
            <person name="Crous P."/>
            <person name="Grigoriev I."/>
        </authorList>
    </citation>
    <scope>NUCLEOTIDE SEQUENCE</scope>
    <source>
        <strain evidence="3">CBS 122368</strain>
    </source>
</reference>
<dbReference type="GO" id="GO:0003824">
    <property type="term" value="F:catalytic activity"/>
    <property type="evidence" value="ECO:0007669"/>
    <property type="project" value="InterPro"/>
</dbReference>
<feature type="domain" description="Amidase" evidence="2">
    <location>
        <begin position="150"/>
        <end position="555"/>
    </location>
</feature>
<keyword evidence="4" id="KW-1185">Reference proteome</keyword>
<evidence type="ECO:0000259" key="2">
    <source>
        <dbReference type="Pfam" id="PF01425"/>
    </source>
</evidence>
<dbReference type="PANTHER" id="PTHR11895">
    <property type="entry name" value="TRANSAMIDASE"/>
    <property type="match status" value="1"/>
</dbReference>
<dbReference type="GeneID" id="54582797"/>
<accession>A0A6A6I937</accession>
<dbReference type="InterPro" id="IPR036928">
    <property type="entry name" value="AS_sf"/>
</dbReference>
<proteinExistence type="inferred from homology"/>
<protein>
    <submittedName>
        <fullName evidence="3">Amidase signature enzyme</fullName>
    </submittedName>
</protein>